<gene>
    <name evidence="1" type="ORF">SINV_05892</name>
</gene>
<accession>E9JC56</accession>
<dbReference type="EMBL" id="GL771719">
    <property type="protein sequence ID" value="EFZ09597.1"/>
    <property type="molecule type" value="Genomic_DNA"/>
</dbReference>
<proteinExistence type="predicted"/>
<reference evidence="1" key="1">
    <citation type="journal article" date="2011" name="Proc. Natl. Acad. Sci. U.S.A.">
        <title>The genome of the fire ant Solenopsis invicta.</title>
        <authorList>
            <person name="Wurm Y."/>
            <person name="Wang J."/>
            <person name="Riba-Grognuz O."/>
            <person name="Corona M."/>
            <person name="Nygaard S."/>
            <person name="Hunt B.G."/>
            <person name="Ingram K.K."/>
            <person name="Falquet L."/>
            <person name="Nipitwattanaphon M."/>
            <person name="Gotzek D."/>
            <person name="Dijkstra M.B."/>
            <person name="Oettler J."/>
            <person name="Comtesse F."/>
            <person name="Shih C.J."/>
            <person name="Wu W.J."/>
            <person name="Yang C.C."/>
            <person name="Thomas J."/>
            <person name="Beaudoing E."/>
            <person name="Pradervand S."/>
            <person name="Flegel V."/>
            <person name="Cook E.D."/>
            <person name="Fabbretti R."/>
            <person name="Stockinger H."/>
            <person name="Long L."/>
            <person name="Farmerie W.G."/>
            <person name="Oakey J."/>
            <person name="Boomsma J.J."/>
            <person name="Pamilo P."/>
            <person name="Yi S.V."/>
            <person name="Heinze J."/>
            <person name="Goodisman M.A."/>
            <person name="Farinelli L."/>
            <person name="Harshman K."/>
            <person name="Hulo N."/>
            <person name="Cerutti L."/>
            <person name="Xenarios I."/>
            <person name="Shoemaker D."/>
            <person name="Keller L."/>
        </authorList>
    </citation>
    <scope>NUCLEOTIDE SEQUENCE [LARGE SCALE GENOMIC DNA]</scope>
</reference>
<name>E9JC56_SOLIN</name>
<organism>
    <name type="scientific">Solenopsis invicta</name>
    <name type="common">Red imported fire ant</name>
    <name type="synonym">Solenopsis wagneri</name>
    <dbReference type="NCBI Taxonomy" id="13686"/>
    <lineage>
        <taxon>Eukaryota</taxon>
        <taxon>Metazoa</taxon>
        <taxon>Ecdysozoa</taxon>
        <taxon>Arthropoda</taxon>
        <taxon>Hexapoda</taxon>
        <taxon>Insecta</taxon>
        <taxon>Pterygota</taxon>
        <taxon>Neoptera</taxon>
        <taxon>Endopterygota</taxon>
        <taxon>Hymenoptera</taxon>
        <taxon>Apocrita</taxon>
        <taxon>Aculeata</taxon>
        <taxon>Formicoidea</taxon>
        <taxon>Formicidae</taxon>
        <taxon>Myrmicinae</taxon>
        <taxon>Solenopsis</taxon>
    </lineage>
</organism>
<feature type="non-terminal residue" evidence="1">
    <location>
        <position position="113"/>
    </location>
</feature>
<protein>
    <submittedName>
        <fullName evidence="1">Uncharacterized protein</fullName>
    </submittedName>
</protein>
<sequence>VRDPLYEDCPLTREESELLILGLSIRHHITDATLEDIIQVIDCHLPRPVHISKFRILNRLSVSTGNGTIYYYCPNCNELLRRNEYELEVQCNDCETLFEKSELKLKGNFFFIF</sequence>
<evidence type="ECO:0000313" key="1">
    <source>
        <dbReference type="EMBL" id="EFZ09597.1"/>
    </source>
</evidence>
<dbReference type="HOGENOM" id="CLU_2139788_0_0_1"/>
<feature type="non-terminal residue" evidence="1">
    <location>
        <position position="1"/>
    </location>
</feature>
<dbReference type="AlphaFoldDB" id="E9JC56"/>